<sequence>MTVSPVNYHSWRRFWARMFDYFLIGFLFLLLSRNSIFALNNIFLYSALQLIVVISAEAFMLARTGTTAGKSFLGLRVVSPSAPLDFNLAWKRTFWAYVKGLWLGIPIMMFVPAWFARQVLRDSGSTIWDQACGTHIEAEPVGRLRYILFAIVFFMLFAAIGNYEVFLQQIAQGQ</sequence>
<dbReference type="Proteomes" id="UP000484547">
    <property type="component" value="Unassembled WGS sequence"/>
</dbReference>
<feature type="transmembrane region" description="Helical" evidence="5">
    <location>
        <begin position="14"/>
        <end position="31"/>
    </location>
</feature>
<evidence type="ECO:0000313" key="7">
    <source>
        <dbReference type="EMBL" id="CDB45434.1"/>
    </source>
</evidence>
<dbReference type="EMBL" id="CBDS010000037">
    <property type="protein sequence ID" value="CDB45434.1"/>
    <property type="molecule type" value="Genomic_DNA"/>
</dbReference>
<dbReference type="InterPro" id="IPR010432">
    <property type="entry name" value="RDD"/>
</dbReference>
<comment type="caution">
    <text evidence="7">The sequence shown here is derived from an EMBL/GenBank/DDBJ whole genome shotgun (WGS) entry which is preliminary data.</text>
</comment>
<feature type="transmembrane region" description="Helical" evidence="5">
    <location>
        <begin position="43"/>
        <end position="62"/>
    </location>
</feature>
<feature type="transmembrane region" description="Helical" evidence="5">
    <location>
        <begin position="146"/>
        <end position="166"/>
    </location>
</feature>
<evidence type="ECO:0000259" key="6">
    <source>
        <dbReference type="Pfam" id="PF06271"/>
    </source>
</evidence>
<name>R6IFV0_9FIRM</name>
<dbReference type="GO" id="GO:0016020">
    <property type="term" value="C:membrane"/>
    <property type="evidence" value="ECO:0007669"/>
    <property type="project" value="UniProtKB-SubCell"/>
</dbReference>
<comment type="subcellular location">
    <subcellularLocation>
        <location evidence="1">Membrane</location>
        <topology evidence="1">Multi-pass membrane protein</topology>
    </subcellularLocation>
</comment>
<keyword evidence="2 5" id="KW-0812">Transmembrane</keyword>
<feature type="domain" description="RDD" evidence="6">
    <location>
        <begin position="11"/>
        <end position="132"/>
    </location>
</feature>
<evidence type="ECO:0000256" key="3">
    <source>
        <dbReference type="ARBA" id="ARBA00022989"/>
    </source>
</evidence>
<organism evidence="7">
    <name type="scientific">Phascolarctobacterium faecium</name>
    <dbReference type="NCBI Taxonomy" id="33025"/>
    <lineage>
        <taxon>Bacteria</taxon>
        <taxon>Bacillati</taxon>
        <taxon>Bacillota</taxon>
        <taxon>Negativicutes</taxon>
        <taxon>Acidaminococcales</taxon>
        <taxon>Acidaminococcaceae</taxon>
        <taxon>Phascolarctobacterium</taxon>
    </lineage>
</organism>
<accession>R6IFV0</accession>
<dbReference type="OrthoDB" id="9791488at2"/>
<keyword evidence="3 5" id="KW-1133">Transmembrane helix</keyword>
<dbReference type="AlphaFoldDB" id="R6IFV0"/>
<dbReference type="STRING" id="1262914.BN533_00562"/>
<dbReference type="Pfam" id="PF06271">
    <property type="entry name" value="RDD"/>
    <property type="match status" value="1"/>
</dbReference>
<evidence type="ECO:0000256" key="1">
    <source>
        <dbReference type="ARBA" id="ARBA00004141"/>
    </source>
</evidence>
<evidence type="ECO:0000256" key="4">
    <source>
        <dbReference type="ARBA" id="ARBA00023136"/>
    </source>
</evidence>
<keyword evidence="4 5" id="KW-0472">Membrane</keyword>
<reference evidence="7" key="1">
    <citation type="submission" date="2012-11" db="EMBL/GenBank/DDBJ databases">
        <title>Dependencies among metagenomic species, viruses, plasmids and units of genetic variation.</title>
        <authorList>
            <person name="Nielsen H.B."/>
            <person name="Almeida M."/>
            <person name="Juncker A.S."/>
            <person name="Rasmussen S."/>
            <person name="Li J."/>
            <person name="Sunagawa S."/>
            <person name="Plichta D."/>
            <person name="Gautier L."/>
            <person name="Le Chatelier E."/>
            <person name="Peletier E."/>
            <person name="Bonde I."/>
            <person name="Nielsen T."/>
            <person name="Manichanh C."/>
            <person name="Arumugam M."/>
            <person name="Batto J."/>
            <person name="Santos M.B.Q.D."/>
            <person name="Blom N."/>
            <person name="Borruel N."/>
            <person name="Burgdorf K.S."/>
            <person name="Boumezbeur F."/>
            <person name="Casellas F."/>
            <person name="Dore J."/>
            <person name="Guarner F."/>
            <person name="Hansen T."/>
            <person name="Hildebrand F."/>
            <person name="Kaas R.S."/>
            <person name="Kennedy S."/>
            <person name="Kristiansen K."/>
            <person name="Kultima J.R."/>
            <person name="Leonard P."/>
            <person name="Levenez F."/>
            <person name="Lund O."/>
            <person name="Moumen B."/>
            <person name="Le Paslier D."/>
            <person name="Pons N."/>
            <person name="Pedersen O."/>
            <person name="Prifti E."/>
            <person name="Qin J."/>
            <person name="Raes J."/>
            <person name="Tap J."/>
            <person name="Tims S."/>
            <person name="Ussery D.W."/>
            <person name="Yamada T."/>
            <person name="MetaHit consortium"/>
            <person name="Renault P."/>
            <person name="Sicheritz-Ponten T."/>
            <person name="Bork P."/>
            <person name="Wang J."/>
            <person name="Brunak S."/>
            <person name="Ehrlich S.D."/>
        </authorList>
    </citation>
    <scope>NUCLEOTIDE SEQUENCE [LARGE SCALE GENOMIC DNA]</scope>
</reference>
<reference evidence="8 9" key="2">
    <citation type="journal article" date="2019" name="Nat. Med.">
        <title>A library of human gut bacterial isolates paired with longitudinal multiomics data enables mechanistic microbiome research.</title>
        <authorList>
            <person name="Poyet M."/>
            <person name="Groussin M."/>
            <person name="Gibbons S.M."/>
            <person name="Avila-Pacheco J."/>
            <person name="Jiang X."/>
            <person name="Kearney S.M."/>
            <person name="Perrotta A.R."/>
            <person name="Berdy B."/>
            <person name="Zhao S."/>
            <person name="Lieberman T.D."/>
            <person name="Swanson P.K."/>
            <person name="Smith M."/>
            <person name="Roesemann S."/>
            <person name="Alexander J.E."/>
            <person name="Rich S.A."/>
            <person name="Livny J."/>
            <person name="Vlamakis H."/>
            <person name="Clish C."/>
            <person name="Bullock K."/>
            <person name="Deik A."/>
            <person name="Scott J."/>
            <person name="Pierce K.A."/>
            <person name="Xavier R.J."/>
            <person name="Alm E.J."/>
        </authorList>
    </citation>
    <scope>NUCLEOTIDE SEQUENCE [LARGE SCALE GENOMIC DNA]</scope>
    <source>
        <strain evidence="8 9">BIOML-A13</strain>
    </source>
</reference>
<gene>
    <name evidence="7" type="ORF">BN533_00562</name>
    <name evidence="8" type="ORF">GMD11_08510</name>
</gene>
<evidence type="ECO:0000313" key="9">
    <source>
        <dbReference type="Proteomes" id="UP000484547"/>
    </source>
</evidence>
<accession>A0A6I3RV09</accession>
<evidence type="ECO:0000256" key="5">
    <source>
        <dbReference type="SAM" id="Phobius"/>
    </source>
</evidence>
<evidence type="ECO:0000256" key="2">
    <source>
        <dbReference type="ARBA" id="ARBA00022692"/>
    </source>
</evidence>
<dbReference type="HOGENOM" id="CLU_1314517_0_0_9"/>
<evidence type="ECO:0000313" key="8">
    <source>
        <dbReference type="EMBL" id="MTT76305.1"/>
    </source>
</evidence>
<feature type="transmembrane region" description="Helical" evidence="5">
    <location>
        <begin position="94"/>
        <end position="115"/>
    </location>
</feature>
<proteinExistence type="predicted"/>
<protein>
    <submittedName>
        <fullName evidence="8">RDD family protein</fullName>
    </submittedName>
</protein>
<dbReference type="EMBL" id="WNBM01000006">
    <property type="protein sequence ID" value="MTT76305.1"/>
    <property type="molecule type" value="Genomic_DNA"/>
</dbReference>
<dbReference type="RefSeq" id="WP_021717465.1">
    <property type="nucleotide sequence ID" value="NZ_CAKVRS010000003.1"/>
</dbReference>